<keyword evidence="2" id="KW-0238">DNA-binding</keyword>
<dbReference type="Proteomes" id="UP001199659">
    <property type="component" value="Chromosome"/>
</dbReference>
<evidence type="ECO:0000256" key="2">
    <source>
        <dbReference type="ARBA" id="ARBA00023125"/>
    </source>
</evidence>
<dbReference type="PRINTS" id="PR00032">
    <property type="entry name" value="HTHARAC"/>
</dbReference>
<gene>
    <name evidence="5" type="primary">rhaR_3</name>
    <name evidence="5" type="ORF">G163CM_14450</name>
</gene>
<dbReference type="PROSITE" id="PS01124">
    <property type="entry name" value="HTH_ARAC_FAMILY_2"/>
    <property type="match status" value="1"/>
</dbReference>
<dbReference type="InterPro" id="IPR050959">
    <property type="entry name" value="MarA-like"/>
</dbReference>
<dbReference type="InterPro" id="IPR009057">
    <property type="entry name" value="Homeodomain-like_sf"/>
</dbReference>
<dbReference type="Pfam" id="PF12833">
    <property type="entry name" value="HTH_18"/>
    <property type="match status" value="1"/>
</dbReference>
<dbReference type="PANTHER" id="PTHR47504:SF3">
    <property type="entry name" value="HTH-TYPE TRANSCRIPTIONAL REGULATOR YKGA-RELATED"/>
    <property type="match status" value="1"/>
</dbReference>
<dbReference type="InterPro" id="IPR020449">
    <property type="entry name" value="Tscrpt_reg_AraC-type_HTH"/>
</dbReference>
<evidence type="ECO:0000259" key="4">
    <source>
        <dbReference type="PROSITE" id="PS01124"/>
    </source>
</evidence>
<organism evidence="5 6">
    <name type="scientific">Pseudocitrobacter corydidari</name>
    <dbReference type="NCBI Taxonomy" id="2891570"/>
    <lineage>
        <taxon>Bacteria</taxon>
        <taxon>Pseudomonadati</taxon>
        <taxon>Pseudomonadota</taxon>
        <taxon>Gammaproteobacteria</taxon>
        <taxon>Enterobacterales</taxon>
        <taxon>Enterobacteriaceae</taxon>
        <taxon>Pseudocitrobacter</taxon>
    </lineage>
</organism>
<protein>
    <submittedName>
        <fullName evidence="5">HTH-type transcriptional activator RhaR</fullName>
    </submittedName>
</protein>
<keyword evidence="1" id="KW-0805">Transcription regulation</keyword>
<evidence type="ECO:0000313" key="5">
    <source>
        <dbReference type="EMBL" id="UGS40746.1"/>
    </source>
</evidence>
<dbReference type="SMART" id="SM00342">
    <property type="entry name" value="HTH_ARAC"/>
    <property type="match status" value="1"/>
</dbReference>
<keyword evidence="6" id="KW-1185">Reference proteome</keyword>
<reference evidence="5 6" key="1">
    <citation type="journal article" date="2022" name="Int. J. Syst. Evol. Microbiol.">
        <title>Pseudocitrobacter corydidari sp. nov., isolated from the Asian emerald cockroach Corydidarum magnifica.</title>
        <authorList>
            <person name="Guzman J."/>
            <person name="Poehlein A."/>
            <person name="Glaeser S.P."/>
            <person name="Schwengers O."/>
            <person name="Blom J."/>
            <person name="Hollensteiner J."/>
            <person name="Kampfer P."/>
            <person name="Vilcinskas A."/>
        </authorList>
    </citation>
    <scope>NUCLEOTIDE SEQUENCE [LARGE SCALE GENOMIC DNA]</scope>
    <source>
        <strain evidence="5">G163CM</strain>
    </source>
</reference>
<accession>A0ABY3S230</accession>
<sequence>MRYESIVSDMAAWIENNKYHNLKIEEITEKSGFSRRHLQRFFKQKTALSIGTYSRLRRLSGAAISLRITGHTVKNIARWFGFDSAASFIAAFRRQFGVTPVAFRKQDHWPFENMIPRYDYLACVAKLDCRLIRCSIDKPIMSSVNIAEVTQNIQPTGLYSMLITNVKYDEEFTTNSDVMLSYALCIEDSQDGDKLDWISIALNDNIKNLPHIQSVIYAGLLPSLGITRLRAPDVLKVKCNQAGEVIISEYRVPCVQHTTNLCSNSASETY</sequence>
<feature type="domain" description="HTH araC/xylS-type" evidence="4">
    <location>
        <begin position="8"/>
        <end position="106"/>
    </location>
</feature>
<proteinExistence type="predicted"/>
<dbReference type="PROSITE" id="PS00041">
    <property type="entry name" value="HTH_ARAC_FAMILY_1"/>
    <property type="match status" value="1"/>
</dbReference>
<dbReference type="RefSeq" id="WP_231827478.1">
    <property type="nucleotide sequence ID" value="NZ_CP087880.1"/>
</dbReference>
<dbReference type="PANTHER" id="PTHR47504">
    <property type="entry name" value="RIGHT ORIGIN-BINDING PROTEIN"/>
    <property type="match status" value="1"/>
</dbReference>
<evidence type="ECO:0000256" key="1">
    <source>
        <dbReference type="ARBA" id="ARBA00023015"/>
    </source>
</evidence>
<dbReference type="EMBL" id="CP087880">
    <property type="protein sequence ID" value="UGS40746.1"/>
    <property type="molecule type" value="Genomic_DNA"/>
</dbReference>
<dbReference type="SUPFAM" id="SSF46689">
    <property type="entry name" value="Homeodomain-like"/>
    <property type="match status" value="2"/>
</dbReference>
<dbReference type="InterPro" id="IPR018062">
    <property type="entry name" value="HTH_AraC-typ_CS"/>
</dbReference>
<keyword evidence="3" id="KW-0804">Transcription</keyword>
<evidence type="ECO:0000313" key="6">
    <source>
        <dbReference type="Proteomes" id="UP001199659"/>
    </source>
</evidence>
<dbReference type="InterPro" id="IPR018060">
    <property type="entry name" value="HTH_AraC"/>
</dbReference>
<name>A0ABY3S230_9ENTR</name>
<evidence type="ECO:0000256" key="3">
    <source>
        <dbReference type="ARBA" id="ARBA00023163"/>
    </source>
</evidence>
<dbReference type="Gene3D" id="1.10.10.60">
    <property type="entry name" value="Homeodomain-like"/>
    <property type="match status" value="2"/>
</dbReference>